<dbReference type="Proteomes" id="UP000752696">
    <property type="component" value="Unassembled WGS sequence"/>
</dbReference>
<dbReference type="EMBL" id="CAJDYZ010008910">
    <property type="protein sequence ID" value="CAD1475910.1"/>
    <property type="molecule type" value="Genomic_DNA"/>
</dbReference>
<dbReference type="AlphaFoldDB" id="A0A6V7H8G8"/>
<keyword evidence="2" id="KW-1185">Reference proteome</keyword>
<proteinExistence type="predicted"/>
<dbReference type="OrthoDB" id="6340174at2759"/>
<dbReference type="PANTHER" id="PTHR21398">
    <property type="entry name" value="AGAP007094-PA"/>
    <property type="match status" value="1"/>
</dbReference>
<organism evidence="1 2">
    <name type="scientific">Heterotrigona itama</name>
    <dbReference type="NCBI Taxonomy" id="395501"/>
    <lineage>
        <taxon>Eukaryota</taxon>
        <taxon>Metazoa</taxon>
        <taxon>Ecdysozoa</taxon>
        <taxon>Arthropoda</taxon>
        <taxon>Hexapoda</taxon>
        <taxon>Insecta</taxon>
        <taxon>Pterygota</taxon>
        <taxon>Neoptera</taxon>
        <taxon>Endopterygota</taxon>
        <taxon>Hymenoptera</taxon>
        <taxon>Apocrita</taxon>
        <taxon>Aculeata</taxon>
        <taxon>Apoidea</taxon>
        <taxon>Anthophila</taxon>
        <taxon>Apidae</taxon>
        <taxon>Heterotrigona</taxon>
    </lineage>
</organism>
<gene>
    <name evidence="1" type="ORF">MHI_LOCUS606220</name>
</gene>
<protein>
    <submittedName>
        <fullName evidence="1">Uncharacterized protein</fullName>
    </submittedName>
</protein>
<dbReference type="Pfam" id="PF07841">
    <property type="entry name" value="DM4_12"/>
    <property type="match status" value="1"/>
</dbReference>
<sequence>YLSAFIVFRGRNAYSVINVKVNPSLSVGLKAAMVREERRCREERIGFCGSDLSDKTCTTVYHRSKGTVLLCSLLTLNLAVIFHPSSSRAPNSELAEVLHRPIRSLTFPEESATGLFLALAIPLEDPYKSISIADFFEATYTLPTNASGEYLWLVNEQRRRRRSLDRATLYQVVENKFVNYGYQGHECLLRAICETSEHSLRHNGLIGDILHVIFTPTSSRHEPLPQDILQAEVVGRNGSCSKYRPQCPVGLFDLIGVLG</sequence>
<accession>A0A6V7H8G8</accession>
<evidence type="ECO:0000313" key="1">
    <source>
        <dbReference type="EMBL" id="CAD1475910.1"/>
    </source>
</evidence>
<name>A0A6V7H8G8_9HYME</name>
<feature type="non-terminal residue" evidence="1">
    <location>
        <position position="259"/>
    </location>
</feature>
<evidence type="ECO:0000313" key="2">
    <source>
        <dbReference type="Proteomes" id="UP000752696"/>
    </source>
</evidence>
<dbReference type="SMART" id="SM00718">
    <property type="entry name" value="DM4_12"/>
    <property type="match status" value="1"/>
</dbReference>
<dbReference type="PANTHER" id="PTHR21398:SF22">
    <property type="entry name" value="IP12060P-RELATED"/>
    <property type="match status" value="1"/>
</dbReference>
<feature type="non-terminal residue" evidence="1">
    <location>
        <position position="1"/>
    </location>
</feature>
<dbReference type="InterPro" id="IPR006631">
    <property type="entry name" value="DM4_12"/>
</dbReference>
<reference evidence="1" key="1">
    <citation type="submission" date="2020-07" db="EMBL/GenBank/DDBJ databases">
        <authorList>
            <person name="Nazaruddin N."/>
        </authorList>
    </citation>
    <scope>NUCLEOTIDE SEQUENCE</scope>
</reference>
<comment type="caution">
    <text evidence="1">The sequence shown here is derived from an EMBL/GenBank/DDBJ whole genome shotgun (WGS) entry which is preliminary data.</text>
</comment>